<evidence type="ECO:0000313" key="3">
    <source>
        <dbReference type="Proteomes" id="UP001333818"/>
    </source>
</evidence>
<sequence>MQAIIIAGGKGTRLRPLTYGCPKPMLPLLDRPFLAWMIDRCRDAGVYDILLNVHYQAQQVTDYFETGDRFGVKIRYIEESTPLDTAGAIKLAEPYLTGESLIVFNADVLTDLDLNAVIKFHKANQADATLTLTRVPDITPFGLVEIDPNHQVQAFREKPTAAQAVEFLAQGINTINAGTYILEPHIFDAYPQGEPLSFERVVFPNVLSQGLKMMGFVWDGYWMDLGTPEKYCQAHVDILEGAMPFGLSESNESTEQGIWIAKTAEVNPQATLASPCYIGDRVKVGANANIPANTIIGANSLVDRAISQGIYAPGSILI</sequence>
<dbReference type="RefSeq" id="WP_330483897.1">
    <property type="nucleotide sequence ID" value="NZ_JAZBJZ010000042.1"/>
</dbReference>
<organism evidence="2 3">
    <name type="scientific">Tumidithrix elongata BACA0141</name>
    <dbReference type="NCBI Taxonomy" id="2716417"/>
    <lineage>
        <taxon>Bacteria</taxon>
        <taxon>Bacillati</taxon>
        <taxon>Cyanobacteriota</taxon>
        <taxon>Cyanophyceae</taxon>
        <taxon>Pseudanabaenales</taxon>
        <taxon>Pseudanabaenaceae</taxon>
        <taxon>Tumidithrix</taxon>
        <taxon>Tumidithrix elongata</taxon>
    </lineage>
</organism>
<dbReference type="GO" id="GO:0043886">
    <property type="term" value="F:structural constituent of carboxysome shell"/>
    <property type="evidence" value="ECO:0007669"/>
    <property type="project" value="UniProtKB-ARBA"/>
</dbReference>
<dbReference type="SUPFAM" id="SSF51161">
    <property type="entry name" value="Trimeric LpxA-like enzymes"/>
    <property type="match status" value="1"/>
</dbReference>
<feature type="domain" description="Nucleotidyl transferase" evidence="1">
    <location>
        <begin position="3"/>
        <end position="240"/>
    </location>
</feature>
<dbReference type="GO" id="GO:0031470">
    <property type="term" value="C:carboxysome"/>
    <property type="evidence" value="ECO:0007669"/>
    <property type="project" value="UniProtKB-ARBA"/>
</dbReference>
<dbReference type="Proteomes" id="UP001333818">
    <property type="component" value="Unassembled WGS sequence"/>
</dbReference>
<dbReference type="Gene3D" id="3.90.550.10">
    <property type="entry name" value="Spore Coat Polysaccharide Biosynthesis Protein SpsA, Chain A"/>
    <property type="match status" value="1"/>
</dbReference>
<dbReference type="InterPro" id="IPR029044">
    <property type="entry name" value="Nucleotide-diphossugar_trans"/>
</dbReference>
<dbReference type="Gene3D" id="2.160.10.10">
    <property type="entry name" value="Hexapeptide repeat proteins"/>
    <property type="match status" value="1"/>
</dbReference>
<proteinExistence type="predicted"/>
<name>A0AAW9PYK7_9CYAN</name>
<reference evidence="2" key="1">
    <citation type="submission" date="2024-01" db="EMBL/GenBank/DDBJ databases">
        <title>Bank of Algae and Cyanobacteria of the Azores (BACA) strain genomes.</title>
        <authorList>
            <person name="Luz R."/>
            <person name="Cordeiro R."/>
            <person name="Fonseca A."/>
            <person name="Goncalves V."/>
        </authorList>
    </citation>
    <scope>NUCLEOTIDE SEQUENCE</scope>
    <source>
        <strain evidence="2">BACA0141</strain>
    </source>
</reference>
<evidence type="ECO:0000259" key="1">
    <source>
        <dbReference type="Pfam" id="PF00483"/>
    </source>
</evidence>
<keyword evidence="3" id="KW-1185">Reference proteome</keyword>
<dbReference type="EMBL" id="JAZBJZ010000042">
    <property type="protein sequence ID" value="MEE3717468.1"/>
    <property type="molecule type" value="Genomic_DNA"/>
</dbReference>
<dbReference type="Pfam" id="PF00483">
    <property type="entry name" value="NTP_transferase"/>
    <property type="match status" value="1"/>
</dbReference>
<dbReference type="InterPro" id="IPR050486">
    <property type="entry name" value="Mannose-1P_guanyltransferase"/>
</dbReference>
<gene>
    <name evidence="2" type="ORF">V2H45_11960</name>
</gene>
<dbReference type="AlphaFoldDB" id="A0AAW9PYK7"/>
<dbReference type="PANTHER" id="PTHR22572">
    <property type="entry name" value="SUGAR-1-PHOSPHATE GUANYL TRANSFERASE"/>
    <property type="match status" value="1"/>
</dbReference>
<evidence type="ECO:0000313" key="2">
    <source>
        <dbReference type="EMBL" id="MEE3717468.1"/>
    </source>
</evidence>
<protein>
    <submittedName>
        <fullName evidence="2">NDP-sugar synthase</fullName>
    </submittedName>
</protein>
<dbReference type="InterPro" id="IPR011004">
    <property type="entry name" value="Trimer_LpxA-like_sf"/>
</dbReference>
<dbReference type="CDD" id="cd04181">
    <property type="entry name" value="NTP_transferase"/>
    <property type="match status" value="1"/>
</dbReference>
<comment type="caution">
    <text evidence="2">The sequence shown here is derived from an EMBL/GenBank/DDBJ whole genome shotgun (WGS) entry which is preliminary data.</text>
</comment>
<dbReference type="InterPro" id="IPR005835">
    <property type="entry name" value="NTP_transferase_dom"/>
</dbReference>
<dbReference type="SUPFAM" id="SSF53448">
    <property type="entry name" value="Nucleotide-diphospho-sugar transferases"/>
    <property type="match status" value="1"/>
</dbReference>
<accession>A0AAW9PYK7</accession>